<reference evidence="4" key="1">
    <citation type="journal article" date="2019" name="Int. J. Syst. Evol. Microbiol.">
        <title>The Global Catalogue of Microorganisms (GCM) 10K type strain sequencing project: providing services to taxonomists for standard genome sequencing and annotation.</title>
        <authorList>
            <consortium name="The Broad Institute Genomics Platform"/>
            <consortium name="The Broad Institute Genome Sequencing Center for Infectious Disease"/>
            <person name="Wu L."/>
            <person name="Ma J."/>
        </authorList>
    </citation>
    <scope>NUCLEOTIDE SEQUENCE [LARGE SCALE GENOMIC DNA]</scope>
    <source>
        <strain evidence="4">JCM 16578</strain>
    </source>
</reference>
<feature type="region of interest" description="Disordered" evidence="1">
    <location>
        <begin position="159"/>
        <end position="182"/>
    </location>
</feature>
<keyword evidence="2" id="KW-1133">Transmembrane helix</keyword>
<dbReference type="EMBL" id="BAAAZA010000023">
    <property type="protein sequence ID" value="GAA3887843.1"/>
    <property type="molecule type" value="Genomic_DNA"/>
</dbReference>
<accession>A0ABP7KUY6</accession>
<protein>
    <recommendedName>
        <fullName evidence="5">Secreted protein</fullName>
    </recommendedName>
</protein>
<dbReference type="RefSeq" id="WP_345552830.1">
    <property type="nucleotide sequence ID" value="NZ_BAAAZA010000023.1"/>
</dbReference>
<feature type="compositionally biased region" description="Polar residues" evidence="1">
    <location>
        <begin position="169"/>
        <end position="182"/>
    </location>
</feature>
<evidence type="ECO:0000256" key="1">
    <source>
        <dbReference type="SAM" id="MobiDB-lite"/>
    </source>
</evidence>
<dbReference type="Proteomes" id="UP001501563">
    <property type="component" value="Unassembled WGS sequence"/>
</dbReference>
<proteinExistence type="predicted"/>
<comment type="caution">
    <text evidence="3">The sequence shown here is derived from an EMBL/GenBank/DDBJ whole genome shotgun (WGS) entry which is preliminary data.</text>
</comment>
<gene>
    <name evidence="3" type="ORF">GCM10022207_64090</name>
</gene>
<organism evidence="3 4">
    <name type="scientific">Streptomyces lannensis</name>
    <dbReference type="NCBI Taxonomy" id="766498"/>
    <lineage>
        <taxon>Bacteria</taxon>
        <taxon>Bacillati</taxon>
        <taxon>Actinomycetota</taxon>
        <taxon>Actinomycetes</taxon>
        <taxon>Kitasatosporales</taxon>
        <taxon>Streptomycetaceae</taxon>
        <taxon>Streptomyces</taxon>
    </lineage>
</organism>
<evidence type="ECO:0000256" key="2">
    <source>
        <dbReference type="SAM" id="Phobius"/>
    </source>
</evidence>
<keyword evidence="4" id="KW-1185">Reference proteome</keyword>
<keyword evidence="2" id="KW-0812">Transmembrane</keyword>
<evidence type="ECO:0000313" key="3">
    <source>
        <dbReference type="EMBL" id="GAA3887843.1"/>
    </source>
</evidence>
<evidence type="ECO:0000313" key="4">
    <source>
        <dbReference type="Proteomes" id="UP001501563"/>
    </source>
</evidence>
<name>A0ABP7KUY6_9ACTN</name>
<keyword evidence="2" id="KW-0472">Membrane</keyword>
<sequence>MDHPTGGNGPAGSPARGCLIAVLVAVGLVCALVLWQIHRILDRTPPDVGAFAHSAATQTADAAAARTSSAGLTNLTAALPWAVPLGTSVADSCHTEDQNPFIGPAHWAPINCVRSSVLYLAFDGNIRTHLHQLDAMLAEQKWVGSGLSPNTLTGMATWMSQAGGEPSPAGSQQGSTDPPGSQPICLSTTYGPATQKHDIPYGGLGVRLRVAVAELPCTPRAETGDIQIGGRLEKAAVDGTVYLAWHPLLTDTVSRSAYTTHRYVVAFSIVDSYAVQSTAPKD</sequence>
<evidence type="ECO:0008006" key="5">
    <source>
        <dbReference type="Google" id="ProtNLM"/>
    </source>
</evidence>
<feature type="transmembrane region" description="Helical" evidence="2">
    <location>
        <begin position="14"/>
        <end position="35"/>
    </location>
</feature>